<evidence type="ECO:0000313" key="3">
    <source>
        <dbReference type="Proteomes" id="UP000596661"/>
    </source>
</evidence>
<proteinExistence type="predicted"/>
<dbReference type="InterPro" id="IPR012337">
    <property type="entry name" value="RNaseH-like_sf"/>
</dbReference>
<dbReference type="CDD" id="cd06222">
    <property type="entry name" value="RNase_H_like"/>
    <property type="match status" value="1"/>
</dbReference>
<dbReference type="AlphaFoldDB" id="A0A803PRY9"/>
<dbReference type="InterPro" id="IPR052929">
    <property type="entry name" value="RNase_H-like_EbsB-rel"/>
</dbReference>
<dbReference type="Proteomes" id="UP000596661">
    <property type="component" value="Chromosome 5"/>
</dbReference>
<dbReference type="PANTHER" id="PTHR47074">
    <property type="entry name" value="BNAC02G40300D PROTEIN"/>
    <property type="match status" value="1"/>
</dbReference>
<feature type="domain" description="RNase H type-1" evidence="1">
    <location>
        <begin position="28"/>
        <end position="148"/>
    </location>
</feature>
<name>A0A803PRY9_CANSA</name>
<dbReference type="Pfam" id="PF13456">
    <property type="entry name" value="RVT_3"/>
    <property type="match status" value="1"/>
</dbReference>
<dbReference type="GO" id="GO:0004523">
    <property type="term" value="F:RNA-DNA hybrid ribonuclease activity"/>
    <property type="evidence" value="ECO:0007669"/>
    <property type="project" value="InterPro"/>
</dbReference>
<sequence>MDPLLVYNNQVLESEHWTKPIENMIKVNVDGSIFEAENCFGFGFLARDSQGRLIEGISKSLPGRVSPEIAEIFGIKEALSWIKFNNWQEVTLETDCLVAVQAISSGVNMPSSFGLLVEECRQVLCDLVFTNIQFVRRSANKAAHFLACSACSLSDRVFYSNNCPSELLRIVLADSLN</sequence>
<evidence type="ECO:0000313" key="2">
    <source>
        <dbReference type="EnsemblPlants" id="cds.evm.model.05.813"/>
    </source>
</evidence>
<evidence type="ECO:0000259" key="1">
    <source>
        <dbReference type="Pfam" id="PF13456"/>
    </source>
</evidence>
<organism evidence="2 3">
    <name type="scientific">Cannabis sativa</name>
    <name type="common">Hemp</name>
    <name type="synonym">Marijuana</name>
    <dbReference type="NCBI Taxonomy" id="3483"/>
    <lineage>
        <taxon>Eukaryota</taxon>
        <taxon>Viridiplantae</taxon>
        <taxon>Streptophyta</taxon>
        <taxon>Embryophyta</taxon>
        <taxon>Tracheophyta</taxon>
        <taxon>Spermatophyta</taxon>
        <taxon>Magnoliopsida</taxon>
        <taxon>eudicotyledons</taxon>
        <taxon>Gunneridae</taxon>
        <taxon>Pentapetalae</taxon>
        <taxon>rosids</taxon>
        <taxon>fabids</taxon>
        <taxon>Rosales</taxon>
        <taxon>Cannabaceae</taxon>
        <taxon>Cannabis</taxon>
    </lineage>
</organism>
<dbReference type="EnsemblPlants" id="evm.model.05.813">
    <property type="protein sequence ID" value="cds.evm.model.05.813"/>
    <property type="gene ID" value="evm.TU.05.813"/>
</dbReference>
<dbReference type="Gramene" id="evm.model.05.813">
    <property type="protein sequence ID" value="cds.evm.model.05.813"/>
    <property type="gene ID" value="evm.TU.05.813"/>
</dbReference>
<dbReference type="PANTHER" id="PTHR47074:SF11">
    <property type="entry name" value="REVERSE TRANSCRIPTASE-LIKE PROTEIN"/>
    <property type="match status" value="1"/>
</dbReference>
<protein>
    <recommendedName>
        <fullName evidence="1">RNase H type-1 domain-containing protein</fullName>
    </recommendedName>
</protein>
<keyword evidence="3" id="KW-1185">Reference proteome</keyword>
<dbReference type="GO" id="GO:0003676">
    <property type="term" value="F:nucleic acid binding"/>
    <property type="evidence" value="ECO:0007669"/>
    <property type="project" value="InterPro"/>
</dbReference>
<reference evidence="2" key="2">
    <citation type="submission" date="2021-03" db="UniProtKB">
        <authorList>
            <consortium name="EnsemblPlants"/>
        </authorList>
    </citation>
    <scope>IDENTIFICATION</scope>
</reference>
<dbReference type="Gene3D" id="3.30.420.10">
    <property type="entry name" value="Ribonuclease H-like superfamily/Ribonuclease H"/>
    <property type="match status" value="1"/>
</dbReference>
<dbReference type="OMA" id="QAINWTH"/>
<accession>A0A803PRY9</accession>
<reference evidence="2" key="1">
    <citation type="submission" date="2018-11" db="EMBL/GenBank/DDBJ databases">
        <authorList>
            <person name="Grassa J C."/>
        </authorList>
    </citation>
    <scope>NUCLEOTIDE SEQUENCE [LARGE SCALE GENOMIC DNA]</scope>
</reference>
<dbReference type="InterPro" id="IPR036397">
    <property type="entry name" value="RNaseH_sf"/>
</dbReference>
<dbReference type="InterPro" id="IPR002156">
    <property type="entry name" value="RNaseH_domain"/>
</dbReference>
<dbReference type="SUPFAM" id="SSF53098">
    <property type="entry name" value="Ribonuclease H-like"/>
    <property type="match status" value="1"/>
</dbReference>
<dbReference type="InterPro" id="IPR044730">
    <property type="entry name" value="RNase_H-like_dom_plant"/>
</dbReference>
<dbReference type="EMBL" id="UZAU01000462">
    <property type="status" value="NOT_ANNOTATED_CDS"/>
    <property type="molecule type" value="Genomic_DNA"/>
</dbReference>